<dbReference type="Proteomes" id="UP001172155">
    <property type="component" value="Unassembled WGS sequence"/>
</dbReference>
<feature type="region of interest" description="Disordered" evidence="8">
    <location>
        <begin position="210"/>
        <end position="243"/>
    </location>
</feature>
<protein>
    <recommendedName>
        <fullName evidence="9">SET domain-containing protein</fullName>
    </recommendedName>
</protein>
<feature type="region of interest" description="Disordered" evidence="8">
    <location>
        <begin position="1"/>
        <end position="43"/>
    </location>
</feature>
<evidence type="ECO:0000256" key="8">
    <source>
        <dbReference type="SAM" id="MobiDB-lite"/>
    </source>
</evidence>
<dbReference type="PANTHER" id="PTHR46223:SF3">
    <property type="entry name" value="HISTONE-LYSINE N-METHYLTRANSFERASE SET-23"/>
    <property type="match status" value="1"/>
</dbReference>
<dbReference type="InterPro" id="IPR001214">
    <property type="entry name" value="SET_dom"/>
</dbReference>
<evidence type="ECO:0000313" key="10">
    <source>
        <dbReference type="EMBL" id="KAK0750144.1"/>
    </source>
</evidence>
<gene>
    <name evidence="10" type="ORF">B0T18DRAFT_428149</name>
</gene>
<keyword evidence="11" id="KW-1185">Reference proteome</keyword>
<evidence type="ECO:0000256" key="3">
    <source>
        <dbReference type="ARBA" id="ARBA00022603"/>
    </source>
</evidence>
<dbReference type="PROSITE" id="PS50280">
    <property type="entry name" value="SET"/>
    <property type="match status" value="1"/>
</dbReference>
<dbReference type="SUPFAM" id="SSF82199">
    <property type="entry name" value="SET domain"/>
    <property type="match status" value="1"/>
</dbReference>
<dbReference type="InterPro" id="IPR050973">
    <property type="entry name" value="H3K9_Histone-Lys_N-MTase"/>
</dbReference>
<comment type="caution">
    <text evidence="10">The sequence shown here is derived from an EMBL/GenBank/DDBJ whole genome shotgun (WGS) entry which is preliminary data.</text>
</comment>
<reference evidence="10" key="1">
    <citation type="submission" date="2023-06" db="EMBL/GenBank/DDBJ databases">
        <title>Genome-scale phylogeny and comparative genomics of the fungal order Sordariales.</title>
        <authorList>
            <consortium name="Lawrence Berkeley National Laboratory"/>
            <person name="Hensen N."/>
            <person name="Bonometti L."/>
            <person name="Westerberg I."/>
            <person name="Brannstrom I.O."/>
            <person name="Guillou S."/>
            <person name="Cros-Aarteil S."/>
            <person name="Calhoun S."/>
            <person name="Haridas S."/>
            <person name="Kuo A."/>
            <person name="Mondo S."/>
            <person name="Pangilinan J."/>
            <person name="Riley R."/>
            <person name="LaButti K."/>
            <person name="Andreopoulos B."/>
            <person name="Lipzen A."/>
            <person name="Chen C."/>
            <person name="Yanf M."/>
            <person name="Daum C."/>
            <person name="Ng V."/>
            <person name="Clum A."/>
            <person name="Steindorff A."/>
            <person name="Ohm R."/>
            <person name="Martin F."/>
            <person name="Silar P."/>
            <person name="Natvig D."/>
            <person name="Lalanne C."/>
            <person name="Gautier V."/>
            <person name="Ament-velasquez S.L."/>
            <person name="Kruys A."/>
            <person name="Hutchinson M.I."/>
            <person name="Powell A.J."/>
            <person name="Barry K."/>
            <person name="Miller A.N."/>
            <person name="Grigoriev I.V."/>
            <person name="Debuchy R."/>
            <person name="Gladieux P."/>
            <person name="Thoren M.H."/>
            <person name="Johannesson H."/>
        </authorList>
    </citation>
    <scope>NUCLEOTIDE SEQUENCE</scope>
    <source>
        <strain evidence="10">SMH3187-1</strain>
    </source>
</reference>
<feature type="compositionally biased region" description="Basic and acidic residues" evidence="8">
    <location>
        <begin position="30"/>
        <end position="43"/>
    </location>
</feature>
<dbReference type="InterPro" id="IPR046341">
    <property type="entry name" value="SET_dom_sf"/>
</dbReference>
<keyword evidence="6" id="KW-0479">Metal-binding</keyword>
<dbReference type="Gene3D" id="2.170.270.10">
    <property type="entry name" value="SET domain"/>
    <property type="match status" value="1"/>
</dbReference>
<dbReference type="GO" id="GO:0046872">
    <property type="term" value="F:metal ion binding"/>
    <property type="evidence" value="ECO:0007669"/>
    <property type="project" value="UniProtKB-KW"/>
</dbReference>
<evidence type="ECO:0000256" key="1">
    <source>
        <dbReference type="ARBA" id="ARBA00004286"/>
    </source>
</evidence>
<evidence type="ECO:0000256" key="4">
    <source>
        <dbReference type="ARBA" id="ARBA00022679"/>
    </source>
</evidence>
<evidence type="ECO:0000256" key="2">
    <source>
        <dbReference type="ARBA" id="ARBA00022454"/>
    </source>
</evidence>
<evidence type="ECO:0000313" key="11">
    <source>
        <dbReference type="Proteomes" id="UP001172155"/>
    </source>
</evidence>
<dbReference type="GO" id="GO:0008168">
    <property type="term" value="F:methyltransferase activity"/>
    <property type="evidence" value="ECO:0007669"/>
    <property type="project" value="UniProtKB-KW"/>
</dbReference>
<dbReference type="GO" id="GO:0005694">
    <property type="term" value="C:chromosome"/>
    <property type="evidence" value="ECO:0007669"/>
    <property type="project" value="UniProtKB-SubCell"/>
</dbReference>
<evidence type="ECO:0000256" key="5">
    <source>
        <dbReference type="ARBA" id="ARBA00022691"/>
    </source>
</evidence>
<comment type="subcellular location">
    <subcellularLocation>
        <location evidence="1">Chromosome</location>
    </subcellularLocation>
</comment>
<dbReference type="PANTHER" id="PTHR46223">
    <property type="entry name" value="HISTONE-LYSINE N-METHYLTRANSFERASE SUV39H"/>
    <property type="match status" value="1"/>
</dbReference>
<keyword evidence="2" id="KW-0158">Chromosome</keyword>
<feature type="region of interest" description="Disordered" evidence="8">
    <location>
        <begin position="104"/>
        <end position="130"/>
    </location>
</feature>
<dbReference type="AlphaFoldDB" id="A0AA40F323"/>
<feature type="domain" description="SET" evidence="9">
    <location>
        <begin position="316"/>
        <end position="438"/>
    </location>
</feature>
<dbReference type="Pfam" id="PF00856">
    <property type="entry name" value="SET"/>
    <property type="match status" value="1"/>
</dbReference>
<evidence type="ECO:0000256" key="7">
    <source>
        <dbReference type="ARBA" id="ARBA00022833"/>
    </source>
</evidence>
<proteinExistence type="predicted"/>
<dbReference type="GO" id="GO:0032259">
    <property type="term" value="P:methylation"/>
    <property type="evidence" value="ECO:0007669"/>
    <property type="project" value="UniProtKB-KW"/>
</dbReference>
<keyword evidence="3" id="KW-0489">Methyltransferase</keyword>
<sequence length="462" mass="51298">MSTELSNLAGVRATSVQQDFEQQTAFGQQAEREPSRERQPSPERHVQLGALLDPHTTSRGDFQSQLENWLSAVYSNATAYVPDSWDLCDRGAHVEESPYLYATPTGFLESPPTDDAQNLPTDGADDDEAASDHTLWEEVSLDGSETTTQNNMPCLVGTSPVEPRVDEHVFYAWNRRRTLQHRVNGVRKVQTYQVDTQRWSTEFSHHLAALPPFTPSPIEKEKRPTKRWAPYSPPRTRSRAKTEREQLAAAAAAAATDEAARDESIRAQVLGEARAHYSLRRGRCFECNKCYTDNQGSCGEACRVAFVAKCAAYEATHLELRQTSMGYGVFVRPGSGCVPADTRLAVYVGALIPFGAPELGDDGSRYLFQLYDKGKKKGSKKNQMYVDAETFGNWTRFVNSSCEPNCGTMTATLGKRAYILFLTDEDVAEGEELTICYGSEYFAHGETECLCNAFEGPHIPPA</sequence>
<accession>A0AA40F323</accession>
<feature type="compositionally biased region" description="Polar residues" evidence="8">
    <location>
        <begin position="14"/>
        <end position="27"/>
    </location>
</feature>
<keyword evidence="7" id="KW-0862">Zinc</keyword>
<dbReference type="SMART" id="SM00317">
    <property type="entry name" value="SET"/>
    <property type="match status" value="1"/>
</dbReference>
<name>A0AA40F323_9PEZI</name>
<dbReference type="EMBL" id="JAUKUD010000003">
    <property type="protein sequence ID" value="KAK0750144.1"/>
    <property type="molecule type" value="Genomic_DNA"/>
</dbReference>
<evidence type="ECO:0000256" key="6">
    <source>
        <dbReference type="ARBA" id="ARBA00022723"/>
    </source>
</evidence>
<evidence type="ECO:0000259" key="9">
    <source>
        <dbReference type="PROSITE" id="PS50280"/>
    </source>
</evidence>
<keyword evidence="4" id="KW-0808">Transferase</keyword>
<organism evidence="10 11">
    <name type="scientific">Schizothecium vesticola</name>
    <dbReference type="NCBI Taxonomy" id="314040"/>
    <lineage>
        <taxon>Eukaryota</taxon>
        <taxon>Fungi</taxon>
        <taxon>Dikarya</taxon>
        <taxon>Ascomycota</taxon>
        <taxon>Pezizomycotina</taxon>
        <taxon>Sordariomycetes</taxon>
        <taxon>Sordariomycetidae</taxon>
        <taxon>Sordariales</taxon>
        <taxon>Schizotheciaceae</taxon>
        <taxon>Schizothecium</taxon>
    </lineage>
</organism>
<keyword evidence="5" id="KW-0949">S-adenosyl-L-methionine</keyword>